<dbReference type="RefSeq" id="WP_244020392.1">
    <property type="nucleotide sequence ID" value="NZ_JALHLF010000035.1"/>
</dbReference>
<dbReference type="Proteomes" id="UP001162881">
    <property type="component" value="Unassembled WGS sequence"/>
</dbReference>
<dbReference type="InterPro" id="IPR043727">
    <property type="entry name" value="Lmo0937-like"/>
</dbReference>
<evidence type="ECO:0000256" key="1">
    <source>
        <dbReference type="SAM" id="Phobius"/>
    </source>
</evidence>
<dbReference type="NCBIfam" id="NF033488">
    <property type="entry name" value="lmo0937_fam_TM"/>
    <property type="match status" value="1"/>
</dbReference>
<dbReference type="Pfam" id="PF18919">
    <property type="entry name" value="DUF5670"/>
    <property type="match status" value="1"/>
</dbReference>
<keyword evidence="1" id="KW-1133">Transmembrane helix</keyword>
<accession>A0ABT0BDF5</accession>
<sequence>MLFTIVGILIVLWILGFVVFHVSSALIHLLLVVAIIVGLVQLFRGRRA</sequence>
<protein>
    <submittedName>
        <fullName evidence="2">Lmo0937 family membrane protein</fullName>
    </submittedName>
</protein>
<keyword evidence="1" id="KW-0812">Transmembrane</keyword>
<reference evidence="2" key="1">
    <citation type="submission" date="2022-03" db="EMBL/GenBank/DDBJ databases">
        <title>Identification of a novel bacterium isolated from mangrove sediments.</title>
        <authorList>
            <person name="Pan X."/>
        </authorList>
    </citation>
    <scope>NUCLEOTIDE SEQUENCE</scope>
    <source>
        <strain evidence="2">B1949</strain>
    </source>
</reference>
<comment type="caution">
    <text evidence="2">The sequence shown here is derived from an EMBL/GenBank/DDBJ whole genome shotgun (WGS) entry which is preliminary data.</text>
</comment>
<organism evidence="2 3">
    <name type="scientific">Novosphingobium organovorum</name>
    <dbReference type="NCBI Taxonomy" id="2930092"/>
    <lineage>
        <taxon>Bacteria</taxon>
        <taxon>Pseudomonadati</taxon>
        <taxon>Pseudomonadota</taxon>
        <taxon>Alphaproteobacteria</taxon>
        <taxon>Sphingomonadales</taxon>
        <taxon>Sphingomonadaceae</taxon>
        <taxon>Novosphingobium</taxon>
    </lineage>
</organism>
<gene>
    <name evidence="2" type="ORF">MTR62_10425</name>
</gene>
<keyword evidence="3" id="KW-1185">Reference proteome</keyword>
<keyword evidence="1" id="KW-0472">Membrane</keyword>
<name>A0ABT0BDF5_9SPHN</name>
<feature type="transmembrane region" description="Helical" evidence="1">
    <location>
        <begin position="26"/>
        <end position="43"/>
    </location>
</feature>
<evidence type="ECO:0000313" key="3">
    <source>
        <dbReference type="Proteomes" id="UP001162881"/>
    </source>
</evidence>
<dbReference type="EMBL" id="JALHLF010000035">
    <property type="protein sequence ID" value="MCJ2183102.1"/>
    <property type="molecule type" value="Genomic_DNA"/>
</dbReference>
<proteinExistence type="predicted"/>
<evidence type="ECO:0000313" key="2">
    <source>
        <dbReference type="EMBL" id="MCJ2183102.1"/>
    </source>
</evidence>